<dbReference type="Proteomes" id="UP001199915">
    <property type="component" value="Unassembled WGS sequence"/>
</dbReference>
<organism evidence="1 3">
    <name type="scientific">Fusicatenibacter saccharivorans</name>
    <dbReference type="NCBI Taxonomy" id="1150298"/>
    <lineage>
        <taxon>Bacteria</taxon>
        <taxon>Bacillati</taxon>
        <taxon>Bacillota</taxon>
        <taxon>Clostridia</taxon>
        <taxon>Lachnospirales</taxon>
        <taxon>Lachnospiraceae</taxon>
        <taxon>Fusicatenibacter</taxon>
    </lineage>
</organism>
<name>A0A174PCA7_9FIRM</name>
<dbReference type="EMBL" id="CZAL01000012">
    <property type="protein sequence ID" value="CUP58644.1"/>
    <property type="molecule type" value="Genomic_DNA"/>
</dbReference>
<dbReference type="AlphaFoldDB" id="A0A174PCA7"/>
<dbReference type="EMBL" id="JAKNFS010000007">
    <property type="protein sequence ID" value="MCG4765087.1"/>
    <property type="molecule type" value="Genomic_DNA"/>
</dbReference>
<dbReference type="RefSeq" id="WP_055267206.1">
    <property type="nucleotide sequence ID" value="NZ_CZAL01000012.1"/>
</dbReference>
<evidence type="ECO:0000313" key="1">
    <source>
        <dbReference type="EMBL" id="CUP58644.1"/>
    </source>
</evidence>
<accession>A0A174PCA7</accession>
<proteinExistence type="predicted"/>
<evidence type="ECO:0000313" key="2">
    <source>
        <dbReference type="EMBL" id="MCG4765087.1"/>
    </source>
</evidence>
<reference evidence="2" key="2">
    <citation type="submission" date="2022-01" db="EMBL/GenBank/DDBJ databases">
        <title>Collection of gut derived symbiotic bacterial strains cultured from healthy donors.</title>
        <authorList>
            <person name="Lin H."/>
            <person name="Kohout C."/>
            <person name="Waligurski E."/>
            <person name="Pamer E.G."/>
        </authorList>
    </citation>
    <scope>NUCLEOTIDE SEQUENCE</scope>
    <source>
        <strain evidence="2">DFI.5.49</strain>
    </source>
</reference>
<sequence>MESRIIIYHSDEEEKCKEFVDNENVLILSGNSKDDIWLGKGMYFWDNIGNAKWWNHKQCDRHPDMKYSIAVANVVLDNLLDLTDYDVYMSLDKLWKQICQLCGLNPNVQLGGKLNFLFDTLDFEQKYDLIKVYGKYNNTFNKGFFKFDYSTMKSEPTIGVKCIYSIRSANCIIEKDLIKEGEA</sequence>
<evidence type="ECO:0000313" key="3">
    <source>
        <dbReference type="Proteomes" id="UP000095709"/>
    </source>
</evidence>
<dbReference type="Proteomes" id="UP000095709">
    <property type="component" value="Unassembled WGS sequence"/>
</dbReference>
<reference evidence="1 3" key="1">
    <citation type="submission" date="2015-09" db="EMBL/GenBank/DDBJ databases">
        <authorList>
            <consortium name="Pathogen Informatics"/>
        </authorList>
    </citation>
    <scope>NUCLEOTIDE SEQUENCE [LARGE SCALE GENOMIC DNA]</scope>
    <source>
        <strain evidence="1 3">2789STDY5834885</strain>
    </source>
</reference>
<protein>
    <submittedName>
        <fullName evidence="1">Uncharacterized protein</fullName>
    </submittedName>
</protein>
<gene>
    <name evidence="1" type="ORF">ERS852498_02324</name>
    <name evidence="2" type="ORF">L0N21_06130</name>
</gene>